<dbReference type="NCBIfam" id="TIGR01414">
    <property type="entry name" value="autotrans_barl"/>
    <property type="match status" value="1"/>
</dbReference>
<dbReference type="SMART" id="SM00869">
    <property type="entry name" value="Autotransporter"/>
    <property type="match status" value="1"/>
</dbReference>
<dbReference type="PROSITE" id="PS51208">
    <property type="entry name" value="AUTOTRANSPORTER"/>
    <property type="match status" value="1"/>
</dbReference>
<dbReference type="Pfam" id="PF03212">
    <property type="entry name" value="Pertactin"/>
    <property type="match status" value="1"/>
</dbReference>
<keyword evidence="5" id="KW-1185">Reference proteome</keyword>
<dbReference type="InterPro" id="IPR012332">
    <property type="entry name" value="Autotransporter_pectin_lyase_C"/>
</dbReference>
<dbReference type="PRINTS" id="PR01484">
    <property type="entry name" value="PRTACTNFAMLY"/>
</dbReference>
<dbReference type="RefSeq" id="WP_394507669.1">
    <property type="nucleotide sequence ID" value="NZ_JBIEIL010000010.1"/>
</dbReference>
<dbReference type="InterPro" id="IPR003991">
    <property type="entry name" value="Pertactin_virulence_factor"/>
</dbReference>
<comment type="caution">
    <text evidence="4">The sequence shown here is derived from an EMBL/GenBank/DDBJ whole genome shotgun (WGS) entry which is preliminary data.</text>
</comment>
<dbReference type="InterPro" id="IPR004899">
    <property type="entry name" value="Pertactin_central"/>
</dbReference>
<dbReference type="PANTHER" id="PTHR35037:SF7">
    <property type="entry name" value="AUTOTRANSPORTER"/>
    <property type="match status" value="1"/>
</dbReference>
<evidence type="ECO:0000259" key="3">
    <source>
        <dbReference type="PROSITE" id="PS51208"/>
    </source>
</evidence>
<dbReference type="Gene3D" id="2.40.128.130">
    <property type="entry name" value="Autotransporter beta-domain"/>
    <property type="match status" value="1"/>
</dbReference>
<protein>
    <submittedName>
        <fullName evidence="4">Autotransporter outer membrane beta-barrel domain-containing protein</fullName>
    </submittedName>
</protein>
<proteinExistence type="predicted"/>
<evidence type="ECO:0000256" key="1">
    <source>
        <dbReference type="ARBA" id="ARBA00022729"/>
    </source>
</evidence>
<organism evidence="4 5">
    <name type="scientific">Pseudomonas retamae</name>
    <dbReference type="NCBI Taxonomy" id="702110"/>
    <lineage>
        <taxon>Bacteria</taxon>
        <taxon>Pseudomonadati</taxon>
        <taxon>Pseudomonadota</taxon>
        <taxon>Gammaproteobacteria</taxon>
        <taxon>Pseudomonadales</taxon>
        <taxon>Pseudomonadaceae</taxon>
        <taxon>Pseudomonas</taxon>
    </lineage>
</organism>
<dbReference type="InterPro" id="IPR006315">
    <property type="entry name" value="OM_autotransptr_brl_dom"/>
</dbReference>
<accession>A0ABW7DF54</accession>
<dbReference type="InterPro" id="IPR036709">
    <property type="entry name" value="Autotransporte_beta_dom_sf"/>
</dbReference>
<dbReference type="InterPro" id="IPR011050">
    <property type="entry name" value="Pectin_lyase_fold/virulence"/>
</dbReference>
<evidence type="ECO:0000313" key="4">
    <source>
        <dbReference type="EMBL" id="MFG6206663.1"/>
    </source>
</evidence>
<dbReference type="SUPFAM" id="SSF51126">
    <property type="entry name" value="Pectin lyase-like"/>
    <property type="match status" value="1"/>
</dbReference>
<dbReference type="NCBIfam" id="TIGR04415">
    <property type="entry name" value="O_hepto_targRPT"/>
    <property type="match status" value="2"/>
</dbReference>
<dbReference type="Pfam" id="PF03797">
    <property type="entry name" value="Autotransporter"/>
    <property type="match status" value="1"/>
</dbReference>
<dbReference type="InterPro" id="IPR030930">
    <property type="entry name" value="AIDA"/>
</dbReference>
<dbReference type="SUPFAM" id="SSF103515">
    <property type="entry name" value="Autotransporter"/>
    <property type="match status" value="1"/>
</dbReference>
<feature type="chain" id="PRO_5046283584" evidence="2">
    <location>
        <begin position="32"/>
        <end position="738"/>
    </location>
</feature>
<feature type="signal peptide" evidence="2">
    <location>
        <begin position="1"/>
        <end position="31"/>
    </location>
</feature>
<dbReference type="Gene3D" id="2.160.20.20">
    <property type="match status" value="1"/>
</dbReference>
<dbReference type="InterPro" id="IPR005546">
    <property type="entry name" value="Autotransporte_beta"/>
</dbReference>
<dbReference type="CDD" id="cd01343">
    <property type="entry name" value="PL1_Passenger_AT"/>
    <property type="match status" value="1"/>
</dbReference>
<dbReference type="Proteomes" id="UP001605918">
    <property type="component" value="Unassembled WGS sequence"/>
</dbReference>
<name>A0ABW7DF54_9PSED</name>
<keyword evidence="1 2" id="KW-0732">Signal</keyword>
<gene>
    <name evidence="4" type="ORF">ACGSLL_20070</name>
</gene>
<dbReference type="EMBL" id="JBIEIL010000010">
    <property type="protein sequence ID" value="MFG6206663.1"/>
    <property type="molecule type" value="Genomic_DNA"/>
</dbReference>
<evidence type="ECO:0000256" key="2">
    <source>
        <dbReference type="SAM" id="SignalP"/>
    </source>
</evidence>
<dbReference type="InterPro" id="IPR051551">
    <property type="entry name" value="Autotransporter_adhesion"/>
</dbReference>
<sequence>MKTVSAKRHPALTLSPLALAIVMCLSVQAQAFTPVVERGAVVDSESVSGGVQSIGAQGTANHTLIEISGTQAVFLGGVSNDARVMGRQALQSGTSNRSIVNAGGSQLVSINGTANDTVLNGGTQTVQTTKSVANRTVINRDAVQTVQLSGRAVDTLINDGGVQVLTDLGIAENTRVLSGGEQRLTATRFGAAVASDTLIEGGVQSVYDLGTANNSTVSQGGRVDLYTGAQANGLVAEAGGTVNVMENGVKTVDSLRLDGGRLAFAPSLDGSFKTFTVNALSGSGSVLMNTDIASQQHDLLVVQGAGQANGDHTLIVADSGHEPANADGRLLLVDTQGGSAKFGLYGGHVDAGAFRYTLQQQGDDWVLASAGAVPPESVTPVVPVAPVTPPDPQAPVDSGTPVVPVTPVNPVTPAEPLKPLDPVTPSRPLDPAPAHLSKGANAAIAAHTAGASLWGAQMNALVKRLGELRMGEDDGGIWSRAIGKRLEVSEHSSRAYAQDISGVEIGADKAFAVDGGKLYVGGMFGTARADLDFGEGASGNIESRMLGVYATWLNDNGVYVDSVLKYSRFDNEIKTPSNLGQAVKGSYNSNGIGVNVEVGKRIKLPDGWFVEPQAQLTATRTEGASYTASNGLRVKTDDLDSLQSRVGAMFGRSLTLGNGMQAQPYAKASYITEHKGRSKVSVNGNRFDAELPGNRVELGFGAVLQLSERSKLSLDAEYAKGDGIEQPFGVSVGYRYLW</sequence>
<reference evidence="4 5" key="1">
    <citation type="submission" date="2024-10" db="EMBL/GenBank/DDBJ databases">
        <title>Whole genome of Pseudomonas sp Strain RB5.</title>
        <authorList>
            <person name="Selami N."/>
        </authorList>
    </citation>
    <scope>NUCLEOTIDE SEQUENCE [LARGE SCALE GENOMIC DNA]</scope>
    <source>
        <strain evidence="4 5">RB5</strain>
    </source>
</reference>
<feature type="domain" description="Autotransporter" evidence="3">
    <location>
        <begin position="470"/>
        <end position="738"/>
    </location>
</feature>
<evidence type="ECO:0000313" key="5">
    <source>
        <dbReference type="Proteomes" id="UP001605918"/>
    </source>
</evidence>
<dbReference type="PANTHER" id="PTHR35037">
    <property type="entry name" value="C-TERMINAL REGION OF AIDA-LIKE PROTEIN"/>
    <property type="match status" value="1"/>
</dbReference>